<proteinExistence type="predicted"/>
<dbReference type="EMBL" id="PDUG01000006">
    <property type="protein sequence ID" value="PIC18221.1"/>
    <property type="molecule type" value="Genomic_DNA"/>
</dbReference>
<name>A0A2G5STM8_9PELO</name>
<organism evidence="1 2">
    <name type="scientific">Caenorhabditis nigoni</name>
    <dbReference type="NCBI Taxonomy" id="1611254"/>
    <lineage>
        <taxon>Eukaryota</taxon>
        <taxon>Metazoa</taxon>
        <taxon>Ecdysozoa</taxon>
        <taxon>Nematoda</taxon>
        <taxon>Chromadorea</taxon>
        <taxon>Rhabditida</taxon>
        <taxon>Rhabditina</taxon>
        <taxon>Rhabditomorpha</taxon>
        <taxon>Rhabditoidea</taxon>
        <taxon>Rhabditidae</taxon>
        <taxon>Peloderinae</taxon>
        <taxon>Caenorhabditis</taxon>
    </lineage>
</organism>
<accession>A0A2G5STM8</accession>
<evidence type="ECO:0000313" key="2">
    <source>
        <dbReference type="Proteomes" id="UP000230233"/>
    </source>
</evidence>
<dbReference type="AlphaFoldDB" id="A0A2G5STM8"/>
<evidence type="ECO:0000313" key="1">
    <source>
        <dbReference type="EMBL" id="PIC18221.1"/>
    </source>
</evidence>
<protein>
    <submittedName>
        <fullName evidence="1">Uncharacterized protein</fullName>
    </submittedName>
</protein>
<reference evidence="2" key="1">
    <citation type="submission" date="2017-10" db="EMBL/GenBank/DDBJ databases">
        <title>Rapid genome shrinkage in a self-fertile nematode reveals novel sperm competition proteins.</title>
        <authorList>
            <person name="Yin D."/>
            <person name="Schwarz E.M."/>
            <person name="Thomas C.G."/>
            <person name="Felde R.L."/>
            <person name="Korf I.F."/>
            <person name="Cutter A.D."/>
            <person name="Schartner C.M."/>
            <person name="Ralston E.J."/>
            <person name="Meyer B.J."/>
            <person name="Haag E.S."/>
        </authorList>
    </citation>
    <scope>NUCLEOTIDE SEQUENCE [LARGE SCALE GENOMIC DNA]</scope>
    <source>
        <strain evidence="2">JU1422</strain>
    </source>
</reference>
<dbReference type="Proteomes" id="UP000230233">
    <property type="component" value="Chromosome X"/>
</dbReference>
<keyword evidence="2" id="KW-1185">Reference proteome</keyword>
<gene>
    <name evidence="1" type="primary">Cnig_chr_X.g24191</name>
    <name evidence="1" type="ORF">B9Z55_024191</name>
</gene>
<sequence>MQRKHHPTKKVMASQKKNLLAGKQSVIDTSGPVYMVMSRCVLTTDNSVHRDESVCPRGAFWETKKERTQMHINNVFAENSRHPVAVRITYFCAQRLATTK</sequence>
<comment type="caution">
    <text evidence="1">The sequence shown here is derived from an EMBL/GenBank/DDBJ whole genome shotgun (WGS) entry which is preliminary data.</text>
</comment>